<proteinExistence type="predicted"/>
<organism evidence="1 2">
    <name type="scientific">Gordonia phage Morgana</name>
    <dbReference type="NCBI Taxonomy" id="3137292"/>
    <lineage>
        <taxon>Viruses</taxon>
        <taxon>Duplodnaviria</taxon>
        <taxon>Heunggongvirae</taxon>
        <taxon>Uroviricota</taxon>
        <taxon>Caudoviricetes</taxon>
        <taxon>Kruegerviridae</taxon>
        <taxon>Cafassovirus</taxon>
        <taxon>Cafassovirus morgana</taxon>
    </lineage>
</organism>
<dbReference type="Proteomes" id="UP001494874">
    <property type="component" value="Segment"/>
</dbReference>
<evidence type="ECO:0000313" key="2">
    <source>
        <dbReference type="Proteomes" id="UP001494874"/>
    </source>
</evidence>
<dbReference type="EMBL" id="PP537962">
    <property type="protein sequence ID" value="XAO35452.1"/>
    <property type="molecule type" value="Genomic_DNA"/>
</dbReference>
<sequence length="303" mass="32997">MSEDGTTAVVTIIGCAGDEFVVSGAGFGEQNVELGRNPSGLLDAPFSTIYNSTAMGWGARYGGMRFNQRSLVLPFNLVGDTSTDWAKCEKLFRRNWSPSRDTIIRVRADGETRELAVRLGQETDQKMEIDPRIRANSNMVMTCVAGWPFWVDLEETVEWELPSGTSGSGVLPPISNPTDVPMYLKYVLDGAASPGGEIVWTLPDHSFGSDEWDRPTEDAARTSKVRLAHGQGATVDTDPTEETVMADDGSQAPWATLEGDFLYCIPPETYNVELPIAVTGAHPGAAVQVRCERNYQRAWGLAG</sequence>
<name>A0AAX4RAX3_9CAUD</name>
<protein>
    <submittedName>
        <fullName evidence="1">Minor tail protein</fullName>
    </submittedName>
</protein>
<keyword evidence="2" id="KW-1185">Reference proteome</keyword>
<accession>A0AAX4RAX3</accession>
<gene>
    <name evidence="1" type="primary">18</name>
    <name evidence="1" type="ORF">SEA_MORGANA_18</name>
</gene>
<evidence type="ECO:0000313" key="1">
    <source>
        <dbReference type="EMBL" id="XAO35452.1"/>
    </source>
</evidence>
<reference evidence="1 2" key="1">
    <citation type="submission" date="2024-03" db="EMBL/GenBank/DDBJ databases">
        <authorList>
            <person name="Shriver K.J."/>
            <person name="Jarquin D.M."/>
            <person name="Bolanos-Abarca L."/>
            <person name="Cohen Z.M."/>
            <person name="Hayes E."/>
            <person name="Mustafa Y."/>
            <person name="Pacheco-Mendoza M."/>
            <person name="Broussard A.C."/>
            <person name="Fogarty M.P."/>
            <person name="Ko C."/>
            <person name="Russell D.A."/>
            <person name="Jacobs-Sera D."/>
            <person name="Hatfull G.F."/>
        </authorList>
    </citation>
    <scope>NUCLEOTIDE SEQUENCE [LARGE SCALE GENOMIC DNA]</scope>
</reference>